<dbReference type="RefSeq" id="WP_301136905.1">
    <property type="nucleotide sequence ID" value="NZ_JAUHTQ010000002.1"/>
</dbReference>
<dbReference type="Proteomes" id="UP001172743">
    <property type="component" value="Unassembled WGS sequence"/>
</dbReference>
<evidence type="ECO:0008006" key="3">
    <source>
        <dbReference type="Google" id="ProtNLM"/>
    </source>
</evidence>
<reference evidence="1" key="1">
    <citation type="submission" date="2023-07" db="EMBL/GenBank/DDBJ databases">
        <title>Ureibacillus sp. isolated from freshwater well.</title>
        <authorList>
            <person name="Kirdat K."/>
            <person name="Bhatt A."/>
            <person name="Teware R."/>
            <person name="Bhavsar Y."/>
            <person name="Yadav A."/>
        </authorList>
    </citation>
    <scope>NUCLEOTIDE SEQUENCE</scope>
    <source>
        <strain evidence="1">BA0131</strain>
    </source>
</reference>
<dbReference type="EMBL" id="JAUHTQ010000002">
    <property type="protein sequence ID" value="MDN4492747.1"/>
    <property type="molecule type" value="Genomic_DNA"/>
</dbReference>
<accession>A0ABT8GMW3</accession>
<evidence type="ECO:0000313" key="1">
    <source>
        <dbReference type="EMBL" id="MDN4492747.1"/>
    </source>
</evidence>
<evidence type="ECO:0000313" key="2">
    <source>
        <dbReference type="Proteomes" id="UP001172743"/>
    </source>
</evidence>
<comment type="caution">
    <text evidence="1">The sequence shown here is derived from an EMBL/GenBank/DDBJ whole genome shotgun (WGS) entry which is preliminary data.</text>
</comment>
<name>A0ABT8GMW3_9BACL</name>
<keyword evidence="2" id="KW-1185">Reference proteome</keyword>
<gene>
    <name evidence="1" type="ORF">QYB95_04270</name>
</gene>
<sequence>MNKGNVLPLVGKVIRVDRGGPESSVGLLLHAGDDYIAVLVEEPVYLVKQGNNGEYLSEEDFKNGNQNNGSQVVGFKDFSVIYYQTQHIKSISQDARKNLYVSLTAPDSENFEFIQDPIFREVLDNMRYQWVKINRGGPEKIEGILFEANNDFIVVIKNEEIVRLSMFHVRSLSYSVLKVEDPTLTEAANANNNSNSNNNSNEQK</sequence>
<proteinExistence type="predicted"/>
<organism evidence="1 2">
    <name type="scientific">Ureibacillus aquaedulcis</name>
    <dbReference type="NCBI Taxonomy" id="3058421"/>
    <lineage>
        <taxon>Bacteria</taxon>
        <taxon>Bacillati</taxon>
        <taxon>Bacillota</taxon>
        <taxon>Bacilli</taxon>
        <taxon>Bacillales</taxon>
        <taxon>Caryophanaceae</taxon>
        <taxon>Ureibacillus</taxon>
    </lineage>
</organism>
<protein>
    <recommendedName>
        <fullName evidence="3">Spore coat protein B</fullName>
    </recommendedName>
</protein>